<feature type="domain" description="Ferritin/DPS" evidence="3">
    <location>
        <begin position="27"/>
        <end position="166"/>
    </location>
</feature>
<dbReference type="RefSeq" id="WP_006215384.1">
    <property type="nucleotide sequence ID" value="NZ_ANHZ02000019.1"/>
</dbReference>
<dbReference type="Proteomes" id="UP000009877">
    <property type="component" value="Unassembled WGS sequence"/>
</dbReference>
<comment type="similarity">
    <text evidence="1 2">Belongs to the Dps family.</text>
</comment>
<dbReference type="PRINTS" id="PR01346">
    <property type="entry name" value="HELNAPAPROT"/>
</dbReference>
<protein>
    <submittedName>
        <fullName evidence="4">Non-specific DNA-binding protein Dps</fullName>
    </submittedName>
</protein>
<dbReference type="GO" id="GO:0003677">
    <property type="term" value="F:DNA binding"/>
    <property type="evidence" value="ECO:0007669"/>
    <property type="project" value="UniProtKB-KW"/>
</dbReference>
<keyword evidence="5" id="KW-1185">Reference proteome</keyword>
<dbReference type="AlphaFoldDB" id="M2YBG1"/>
<evidence type="ECO:0000313" key="4">
    <source>
        <dbReference type="EMBL" id="EME35954.1"/>
    </source>
</evidence>
<gene>
    <name evidence="4" type="ORF">C884_00955</name>
</gene>
<evidence type="ECO:0000256" key="2">
    <source>
        <dbReference type="RuleBase" id="RU003875"/>
    </source>
</evidence>
<dbReference type="InterPro" id="IPR008331">
    <property type="entry name" value="Ferritin_DPS_dom"/>
</dbReference>
<dbReference type="Pfam" id="PF00210">
    <property type="entry name" value="Ferritin"/>
    <property type="match status" value="1"/>
</dbReference>
<dbReference type="EMBL" id="ANHZ02000019">
    <property type="protein sequence ID" value="EME35954.1"/>
    <property type="molecule type" value="Genomic_DNA"/>
</dbReference>
<organism evidence="4 5">
    <name type="scientific">Kocuria palustris PEL</name>
    <dbReference type="NCBI Taxonomy" id="1236550"/>
    <lineage>
        <taxon>Bacteria</taxon>
        <taxon>Bacillati</taxon>
        <taxon>Actinomycetota</taxon>
        <taxon>Actinomycetes</taxon>
        <taxon>Micrococcales</taxon>
        <taxon>Micrococcaceae</taxon>
        <taxon>Kocuria</taxon>
    </lineage>
</organism>
<dbReference type="Gene3D" id="1.20.1260.10">
    <property type="match status" value="1"/>
</dbReference>
<dbReference type="GO" id="GO:0016722">
    <property type="term" value="F:oxidoreductase activity, acting on metal ions"/>
    <property type="evidence" value="ECO:0007669"/>
    <property type="project" value="InterPro"/>
</dbReference>
<evidence type="ECO:0000259" key="3">
    <source>
        <dbReference type="Pfam" id="PF00210"/>
    </source>
</evidence>
<evidence type="ECO:0000313" key="5">
    <source>
        <dbReference type="Proteomes" id="UP000009877"/>
    </source>
</evidence>
<dbReference type="STRING" id="71999.KPaMU14_00315"/>
<dbReference type="InterPro" id="IPR012347">
    <property type="entry name" value="Ferritin-like"/>
</dbReference>
<name>M2YBG1_9MICC</name>
<dbReference type="InterPro" id="IPR023188">
    <property type="entry name" value="DPS_DNA-bd_CS"/>
</dbReference>
<dbReference type="InterPro" id="IPR009078">
    <property type="entry name" value="Ferritin-like_SF"/>
</dbReference>
<dbReference type="SUPFAM" id="SSF47240">
    <property type="entry name" value="Ferritin-like"/>
    <property type="match status" value="1"/>
</dbReference>
<dbReference type="PIRSF" id="PIRSF005900">
    <property type="entry name" value="Dps"/>
    <property type="match status" value="1"/>
</dbReference>
<dbReference type="PROSITE" id="PS00819">
    <property type="entry name" value="DPS_2"/>
    <property type="match status" value="1"/>
</dbReference>
<keyword evidence="4" id="KW-0238">DNA-binding</keyword>
<comment type="caution">
    <text evidence="4">The sequence shown here is derived from an EMBL/GenBank/DDBJ whole genome shotgun (WGS) entry which is preliminary data.</text>
</comment>
<proteinExistence type="inferred from homology"/>
<dbReference type="CDD" id="cd01043">
    <property type="entry name" value="DPS"/>
    <property type="match status" value="1"/>
</dbReference>
<dbReference type="PANTHER" id="PTHR42932">
    <property type="entry name" value="GENERAL STRESS PROTEIN 20U"/>
    <property type="match status" value="1"/>
</dbReference>
<accession>M2YBG1</accession>
<sequence length="189" mass="20617">MAEAFPNNAKYTLPGLTAEQGNRIATILQDRLWALNDLQLVLKHAHWNVVGRNFIGVHEMLDPQVDEVRAAVDDIAERIAALGYSPDGRASSLVQGRTWDDYSVGRAGALEHLGALDLVYSGVIESHRKAIDEVGELDPVTEDMLISQTGNLEAFQWFVRAHLENDEGDLATRGATSENDAAQRAVGNG</sequence>
<dbReference type="GO" id="GO:0008199">
    <property type="term" value="F:ferric iron binding"/>
    <property type="evidence" value="ECO:0007669"/>
    <property type="project" value="InterPro"/>
</dbReference>
<reference evidence="4 5" key="1">
    <citation type="journal article" date="2014" name="Genome Announc.">
        <title>Draft Genome Sequence of Kocuria palustris PEL.</title>
        <authorList>
            <person name="Sharma G."/>
            <person name="Khatri I."/>
            <person name="Subramanian S."/>
        </authorList>
    </citation>
    <scope>NUCLEOTIDE SEQUENCE [LARGE SCALE GENOMIC DNA]</scope>
    <source>
        <strain evidence="4 5">PEL</strain>
    </source>
</reference>
<dbReference type="PROSITE" id="PS00818">
    <property type="entry name" value="DPS_1"/>
    <property type="match status" value="1"/>
</dbReference>
<dbReference type="InterPro" id="IPR002177">
    <property type="entry name" value="DPS_DNA-bd"/>
</dbReference>
<evidence type="ECO:0000256" key="1">
    <source>
        <dbReference type="ARBA" id="ARBA00009497"/>
    </source>
</evidence>
<dbReference type="PANTHER" id="PTHR42932:SF3">
    <property type="entry name" value="DNA PROTECTION DURING STARVATION PROTEIN"/>
    <property type="match status" value="1"/>
</dbReference>